<feature type="domain" description="C2H2-type" evidence="9">
    <location>
        <begin position="411"/>
        <end position="440"/>
    </location>
</feature>
<sequence>MAEMVEVRVKMYMCRICGIRYDNMESMKQHYNEDHPTMGEEDGDESIQEKITSIKEEIMEEEEETVDDGETQTNYVIIGEDGQPIDLPMEGLQVLQIGNGSDNGGQIVFRVINQDENDGEGFIEDHEQQVNEMAIISEETAIVPAEMASIGEVIERRRTRQQQNDDNNLADNDTSSPPSTLPITPSKRGRKRKNPTTSEPKSPNASATLATTRPKRMVVPNIKSEFVYEGLSQSVETPITTGKQQSRQSDQSSSYTFIREGGVITAFQVTNELETSTSKTDMDNGTTEMVETEETTALDDGGQTSTNTTTRRRNRNDIDDEDYPADYTPTSKVKKGRQVEPKEDDSHLRRFPCPFHGCKYVAKYRSNLWDHKKTHTGEKPYACNWPSCSMRFSQTHQLKLHLRSHTGERPYVCDWPGCNSAFSQKPGLKSHMLTHTGEKPFKCDFPGCGWTFRLKGALTDHKRAIHENAKKHVCEWPGCNKRFLQQCHLKKHIMGHADIKPFACDWPRCNYKAVTMAYVTNHRKTHTGEKNYECTFPNCNKRFVKSSHVNRHRQRCHPE</sequence>
<evidence type="ECO:0000256" key="7">
    <source>
        <dbReference type="PROSITE-ProRule" id="PRU00042"/>
    </source>
</evidence>
<dbReference type="SMART" id="SM00355">
    <property type="entry name" value="ZnF_C2H2"/>
    <property type="match status" value="8"/>
</dbReference>
<feature type="compositionally biased region" description="Polar residues" evidence="8">
    <location>
        <begin position="195"/>
        <end position="211"/>
    </location>
</feature>
<feature type="domain" description="C2H2-type" evidence="9">
    <location>
        <begin position="381"/>
        <end position="410"/>
    </location>
</feature>
<protein>
    <submittedName>
        <fullName evidence="10">Zinc finger domain-containing protein</fullName>
    </submittedName>
</protein>
<keyword evidence="6" id="KW-0804">Transcription</keyword>
<feature type="domain" description="C2H2-type" evidence="9">
    <location>
        <begin position="532"/>
        <end position="559"/>
    </location>
</feature>
<keyword evidence="2" id="KW-0677">Repeat</keyword>
<organism evidence="10 11">
    <name type="scientific">Euroglyphus maynei</name>
    <name type="common">Mayne's house dust mite</name>
    <dbReference type="NCBI Taxonomy" id="6958"/>
    <lineage>
        <taxon>Eukaryota</taxon>
        <taxon>Metazoa</taxon>
        <taxon>Ecdysozoa</taxon>
        <taxon>Arthropoda</taxon>
        <taxon>Chelicerata</taxon>
        <taxon>Arachnida</taxon>
        <taxon>Acari</taxon>
        <taxon>Acariformes</taxon>
        <taxon>Sarcoptiformes</taxon>
        <taxon>Astigmata</taxon>
        <taxon>Psoroptidia</taxon>
        <taxon>Analgoidea</taxon>
        <taxon>Pyroglyphidae</taxon>
        <taxon>Pyroglyphinae</taxon>
        <taxon>Euroglyphus</taxon>
    </lineage>
</organism>
<dbReference type="GO" id="GO:0005667">
    <property type="term" value="C:transcription regulator complex"/>
    <property type="evidence" value="ECO:0007669"/>
    <property type="project" value="TreeGrafter"/>
</dbReference>
<keyword evidence="5" id="KW-0805">Transcription regulation</keyword>
<dbReference type="FunFam" id="3.30.160.60:FF:000125">
    <property type="entry name" value="Putative zinc finger protein 143"/>
    <property type="match status" value="1"/>
</dbReference>
<keyword evidence="1" id="KW-0479">Metal-binding</keyword>
<dbReference type="GO" id="GO:0000785">
    <property type="term" value="C:chromatin"/>
    <property type="evidence" value="ECO:0007669"/>
    <property type="project" value="TreeGrafter"/>
</dbReference>
<dbReference type="OrthoDB" id="6504503at2759"/>
<evidence type="ECO:0000256" key="4">
    <source>
        <dbReference type="ARBA" id="ARBA00022833"/>
    </source>
</evidence>
<feature type="non-terminal residue" evidence="10">
    <location>
        <position position="559"/>
    </location>
</feature>
<dbReference type="GO" id="GO:0000978">
    <property type="term" value="F:RNA polymerase II cis-regulatory region sequence-specific DNA binding"/>
    <property type="evidence" value="ECO:0007669"/>
    <property type="project" value="TreeGrafter"/>
</dbReference>
<dbReference type="PANTHER" id="PTHR14003">
    <property type="entry name" value="TRANSCRIPTIONAL REPRESSOR PROTEIN YY"/>
    <property type="match status" value="1"/>
</dbReference>
<gene>
    <name evidence="10" type="ORF">BLA29_003816</name>
</gene>
<feature type="compositionally biased region" description="Low complexity" evidence="8">
    <location>
        <begin position="161"/>
        <end position="186"/>
    </location>
</feature>
<dbReference type="AlphaFoldDB" id="A0A1Y3BIN3"/>
<dbReference type="Pfam" id="PF00096">
    <property type="entry name" value="zf-C2H2"/>
    <property type="match status" value="2"/>
</dbReference>
<dbReference type="PROSITE" id="PS50157">
    <property type="entry name" value="ZINC_FINGER_C2H2_2"/>
    <property type="match status" value="7"/>
</dbReference>
<dbReference type="GO" id="GO:0031519">
    <property type="term" value="C:PcG protein complex"/>
    <property type="evidence" value="ECO:0007669"/>
    <property type="project" value="TreeGrafter"/>
</dbReference>
<feature type="domain" description="C2H2-type" evidence="9">
    <location>
        <begin position="441"/>
        <end position="471"/>
    </location>
</feature>
<dbReference type="InterPro" id="IPR013087">
    <property type="entry name" value="Znf_C2H2_type"/>
</dbReference>
<feature type="domain" description="C2H2-type" evidence="9">
    <location>
        <begin position="472"/>
        <end position="501"/>
    </location>
</feature>
<dbReference type="InterPro" id="IPR036236">
    <property type="entry name" value="Znf_C2H2_sf"/>
</dbReference>
<reference evidence="10 11" key="1">
    <citation type="submission" date="2017-03" db="EMBL/GenBank/DDBJ databases">
        <title>Genome Survey of Euroglyphus maynei.</title>
        <authorList>
            <person name="Arlian L.G."/>
            <person name="Morgan M.S."/>
            <person name="Rider S.D."/>
        </authorList>
    </citation>
    <scope>NUCLEOTIDE SEQUENCE [LARGE SCALE GENOMIC DNA]</scope>
    <source>
        <strain evidence="10">Arlian Lab</strain>
        <tissue evidence="10">Whole body</tissue>
    </source>
</reference>
<name>A0A1Y3BIN3_EURMA</name>
<keyword evidence="4" id="KW-0862">Zinc</keyword>
<feature type="domain" description="C2H2-type" evidence="9">
    <location>
        <begin position="502"/>
        <end position="531"/>
    </location>
</feature>
<feature type="region of interest" description="Disordered" evidence="8">
    <location>
        <begin position="291"/>
        <end position="346"/>
    </location>
</feature>
<evidence type="ECO:0000256" key="8">
    <source>
        <dbReference type="SAM" id="MobiDB-lite"/>
    </source>
</evidence>
<comment type="caution">
    <text evidence="10">The sequence shown here is derived from an EMBL/GenBank/DDBJ whole genome shotgun (WGS) entry which is preliminary data.</text>
</comment>
<dbReference type="EMBL" id="MUJZ01020962">
    <property type="protein sequence ID" value="OTF79874.1"/>
    <property type="molecule type" value="Genomic_DNA"/>
</dbReference>
<evidence type="ECO:0000256" key="3">
    <source>
        <dbReference type="ARBA" id="ARBA00022771"/>
    </source>
</evidence>
<feature type="region of interest" description="Disordered" evidence="8">
    <location>
        <begin position="158"/>
        <end position="217"/>
    </location>
</feature>
<dbReference type="Gene3D" id="3.30.160.60">
    <property type="entry name" value="Classic Zinc Finger"/>
    <property type="match status" value="7"/>
</dbReference>
<evidence type="ECO:0000256" key="6">
    <source>
        <dbReference type="ARBA" id="ARBA00023163"/>
    </source>
</evidence>
<dbReference type="PROSITE" id="PS00028">
    <property type="entry name" value="ZINC_FINGER_C2H2_1"/>
    <property type="match status" value="6"/>
</dbReference>
<feature type="compositionally biased region" description="Basic and acidic residues" evidence="8">
    <location>
        <begin position="337"/>
        <end position="346"/>
    </location>
</feature>
<dbReference type="Proteomes" id="UP000194236">
    <property type="component" value="Unassembled WGS sequence"/>
</dbReference>
<evidence type="ECO:0000256" key="5">
    <source>
        <dbReference type="ARBA" id="ARBA00023015"/>
    </source>
</evidence>
<keyword evidence="11" id="KW-1185">Reference proteome</keyword>
<accession>A0A1Y3BIN3</accession>
<dbReference type="PANTHER" id="PTHR14003:SF19">
    <property type="entry name" value="YY2 TRANSCRIPTION FACTOR"/>
    <property type="match status" value="1"/>
</dbReference>
<proteinExistence type="predicted"/>
<dbReference type="FunFam" id="3.30.160.60:FF:002343">
    <property type="entry name" value="Zinc finger protein 33A"/>
    <property type="match status" value="1"/>
</dbReference>
<evidence type="ECO:0000313" key="10">
    <source>
        <dbReference type="EMBL" id="OTF79874.1"/>
    </source>
</evidence>
<keyword evidence="3 7" id="KW-0863">Zinc-finger</keyword>
<feature type="domain" description="C2H2-type" evidence="9">
    <location>
        <begin position="351"/>
        <end position="380"/>
    </location>
</feature>
<dbReference type="GO" id="GO:0000981">
    <property type="term" value="F:DNA-binding transcription factor activity, RNA polymerase II-specific"/>
    <property type="evidence" value="ECO:0007669"/>
    <property type="project" value="TreeGrafter"/>
</dbReference>
<dbReference type="SUPFAM" id="SSF57667">
    <property type="entry name" value="beta-beta-alpha zinc fingers"/>
    <property type="match status" value="4"/>
</dbReference>
<dbReference type="GO" id="GO:0008270">
    <property type="term" value="F:zinc ion binding"/>
    <property type="evidence" value="ECO:0007669"/>
    <property type="project" value="UniProtKB-KW"/>
</dbReference>
<evidence type="ECO:0000313" key="11">
    <source>
        <dbReference type="Proteomes" id="UP000194236"/>
    </source>
</evidence>
<evidence type="ECO:0000256" key="1">
    <source>
        <dbReference type="ARBA" id="ARBA00022723"/>
    </source>
</evidence>
<evidence type="ECO:0000259" key="9">
    <source>
        <dbReference type="PROSITE" id="PS50157"/>
    </source>
</evidence>
<dbReference type="FunFam" id="3.30.160.60:FF:000032">
    <property type="entry name" value="Krueppel-like factor 4"/>
    <property type="match status" value="1"/>
</dbReference>
<evidence type="ECO:0000256" key="2">
    <source>
        <dbReference type="ARBA" id="ARBA00022737"/>
    </source>
</evidence>